<dbReference type="EMBL" id="PFQK01000042">
    <property type="protein sequence ID" value="PJC81889.1"/>
    <property type="molecule type" value="Genomic_DNA"/>
</dbReference>
<dbReference type="Proteomes" id="UP000229370">
    <property type="component" value="Unassembled WGS sequence"/>
</dbReference>
<accession>A0A2M8GN22</accession>
<dbReference type="Gene3D" id="1.25.40.10">
    <property type="entry name" value="Tetratricopeptide repeat domain"/>
    <property type="match status" value="1"/>
</dbReference>
<evidence type="ECO:0000313" key="3">
    <source>
        <dbReference type="EMBL" id="PJC81889.1"/>
    </source>
</evidence>
<dbReference type="InterPro" id="IPR011990">
    <property type="entry name" value="TPR-like_helical_dom_sf"/>
</dbReference>
<feature type="region of interest" description="Disordered" evidence="2">
    <location>
        <begin position="218"/>
        <end position="237"/>
    </location>
</feature>
<evidence type="ECO:0000256" key="2">
    <source>
        <dbReference type="SAM" id="MobiDB-lite"/>
    </source>
</evidence>
<dbReference type="InterPro" id="IPR019734">
    <property type="entry name" value="TPR_rpt"/>
</dbReference>
<protein>
    <submittedName>
        <fullName evidence="3">Uncharacterized protein</fullName>
    </submittedName>
</protein>
<dbReference type="PROSITE" id="PS50005">
    <property type="entry name" value="TPR"/>
    <property type="match status" value="1"/>
</dbReference>
<evidence type="ECO:0000313" key="4">
    <source>
        <dbReference type="Proteomes" id="UP000229370"/>
    </source>
</evidence>
<name>A0A2M8GN22_9BACT</name>
<organism evidence="3 4">
    <name type="scientific">Candidatus Roizmanbacteria bacterium CG_4_8_14_3_um_filter_36_10</name>
    <dbReference type="NCBI Taxonomy" id="1974834"/>
    <lineage>
        <taxon>Bacteria</taxon>
        <taxon>Candidatus Roizmaniibacteriota</taxon>
    </lineage>
</organism>
<evidence type="ECO:0000256" key="1">
    <source>
        <dbReference type="PROSITE-ProRule" id="PRU00339"/>
    </source>
</evidence>
<dbReference type="AlphaFoldDB" id="A0A2M8GN22"/>
<dbReference type="SUPFAM" id="SSF48452">
    <property type="entry name" value="TPR-like"/>
    <property type="match status" value="1"/>
</dbReference>
<gene>
    <name evidence="3" type="ORF">CO007_02195</name>
</gene>
<feature type="repeat" description="TPR" evidence="1">
    <location>
        <begin position="38"/>
        <end position="71"/>
    </location>
</feature>
<feature type="compositionally biased region" description="Basic and acidic residues" evidence="2">
    <location>
        <begin position="243"/>
        <end position="255"/>
    </location>
</feature>
<feature type="region of interest" description="Disordered" evidence="2">
    <location>
        <begin position="243"/>
        <end position="266"/>
    </location>
</feature>
<comment type="caution">
    <text evidence="3">The sequence shown here is derived from an EMBL/GenBank/DDBJ whole genome shotgun (WGS) entry which is preliminary data.</text>
</comment>
<keyword evidence="1" id="KW-0802">TPR repeat</keyword>
<reference evidence="4" key="1">
    <citation type="submission" date="2017-09" db="EMBL/GenBank/DDBJ databases">
        <title>Depth-based differentiation of microbial function through sediment-hosted aquifers and enrichment of novel symbionts in the deep terrestrial subsurface.</title>
        <authorList>
            <person name="Probst A.J."/>
            <person name="Ladd B."/>
            <person name="Jarett J.K."/>
            <person name="Geller-Mcgrath D.E."/>
            <person name="Sieber C.M.K."/>
            <person name="Emerson J.B."/>
            <person name="Anantharaman K."/>
            <person name="Thomas B.C."/>
            <person name="Malmstrom R."/>
            <person name="Stieglmeier M."/>
            <person name="Klingl A."/>
            <person name="Woyke T."/>
            <person name="Ryan C.M."/>
            <person name="Banfield J.F."/>
        </authorList>
    </citation>
    <scope>NUCLEOTIDE SEQUENCE [LARGE SCALE GENOMIC DNA]</scope>
</reference>
<sequence length="266" mass="30865">MNTMEILEQEAIDAAMNFQWSEAIKINKKILKNNKKNLPALLRMAFAYFQIEDFGRAKKYYQQVVKLHPMSSVAKENLERIQILQKQKIKKNKKTRIILDPDLFLETAGRTKSVKLVNLGQKTNLARLMIGEEVFLKTKKRKVEIRTRTNDYIGSLPDDLSKRLRLFLKAKSQYRAYIKETNLNNLIIFIQEEKKGKRVTNYASFPLNLSKNITQIGEEIDKDPSVDGEESFDDPSELDLEKIADSIAAEDKESLPYETDEENEED</sequence>
<proteinExistence type="predicted"/>